<dbReference type="EMBL" id="MK962691">
    <property type="protein sequence ID" value="QHU23895.1"/>
    <property type="molecule type" value="Genomic_DNA"/>
</dbReference>
<evidence type="ECO:0000256" key="1">
    <source>
        <dbReference type="SAM" id="MobiDB-lite"/>
    </source>
</evidence>
<evidence type="ECO:0000313" key="2">
    <source>
        <dbReference type="EMBL" id="QHU23895.1"/>
    </source>
</evidence>
<organism evidence="2">
    <name type="scientific">Aeromonas hydrophila</name>
    <dbReference type="NCBI Taxonomy" id="644"/>
    <lineage>
        <taxon>Bacteria</taxon>
        <taxon>Pseudomonadati</taxon>
        <taxon>Pseudomonadota</taxon>
        <taxon>Gammaproteobacteria</taxon>
        <taxon>Aeromonadales</taxon>
        <taxon>Aeromonadaceae</taxon>
        <taxon>Aeromonas</taxon>
    </lineage>
</organism>
<reference evidence="2" key="1">
    <citation type="submission" date="2019-05" db="EMBL/GenBank/DDBJ databases">
        <authorList>
            <person name="Perez Valdespino A."/>
            <person name="Curiel Quesada E."/>
            <person name="Perez Garcia D."/>
        </authorList>
    </citation>
    <scope>NUCLEOTIDE SEQUENCE</scope>
    <source>
        <strain evidence="2">RO13</strain>
        <plasmid evidence="2">pAerXI</plasmid>
    </source>
</reference>
<protein>
    <submittedName>
        <fullName evidence="2">Uncharacterized protein</fullName>
    </submittedName>
</protein>
<feature type="compositionally biased region" description="Polar residues" evidence="1">
    <location>
        <begin position="67"/>
        <end position="81"/>
    </location>
</feature>
<sequence>MNSGPHAAKLRGYLTVSASSHRSCYPPDSKVAKPRNTGQRTHLTVGFLFAESRLRRIQGSDQDHSISSEGSNSFHCTNAVD</sequence>
<geneLocation type="plasmid" evidence="2">
    <name>pAerXI</name>
</geneLocation>
<accession>A0A7S5Q3X5</accession>
<proteinExistence type="predicted"/>
<feature type="region of interest" description="Disordered" evidence="1">
    <location>
        <begin position="58"/>
        <end position="81"/>
    </location>
</feature>
<name>A0A7S5Q3X5_AERHY</name>
<keyword evidence="2" id="KW-0614">Plasmid</keyword>
<dbReference type="AlphaFoldDB" id="A0A7S5Q3X5"/>